<protein>
    <submittedName>
        <fullName evidence="2">M48 family metallopeptidase</fullName>
    </submittedName>
</protein>
<dbReference type="RefSeq" id="WP_380790800.1">
    <property type="nucleotide sequence ID" value="NZ_JBHTKR010000003.1"/>
</dbReference>
<feature type="domain" description="YgjP-like metallopeptidase" evidence="1">
    <location>
        <begin position="23"/>
        <end position="218"/>
    </location>
</feature>
<dbReference type="Proteomes" id="UP001597151">
    <property type="component" value="Unassembled WGS sequence"/>
</dbReference>
<dbReference type="EMBL" id="JBHTKR010000003">
    <property type="protein sequence ID" value="MFD1194826.1"/>
    <property type="molecule type" value="Genomic_DNA"/>
</dbReference>
<gene>
    <name evidence="2" type="ORF">ACFQ3C_09110</name>
</gene>
<dbReference type="Gene3D" id="3.30.2010.10">
    <property type="entry name" value="Metalloproteases ('zincins'), catalytic domain"/>
    <property type="match status" value="1"/>
</dbReference>
<evidence type="ECO:0000259" key="1">
    <source>
        <dbReference type="Pfam" id="PF01863"/>
    </source>
</evidence>
<proteinExistence type="predicted"/>
<accession>A0ABW3TD98</accession>
<evidence type="ECO:0000313" key="3">
    <source>
        <dbReference type="Proteomes" id="UP001597151"/>
    </source>
</evidence>
<organism evidence="2 3">
    <name type="scientific">Seohaeicola saemankumensis</name>
    <dbReference type="NCBI Taxonomy" id="481181"/>
    <lineage>
        <taxon>Bacteria</taxon>
        <taxon>Pseudomonadati</taxon>
        <taxon>Pseudomonadota</taxon>
        <taxon>Alphaproteobacteria</taxon>
        <taxon>Rhodobacterales</taxon>
        <taxon>Roseobacteraceae</taxon>
        <taxon>Seohaeicola</taxon>
    </lineage>
</organism>
<dbReference type="PANTHER" id="PTHR30399">
    <property type="entry name" value="UNCHARACTERIZED PROTEIN YGJP"/>
    <property type="match status" value="1"/>
</dbReference>
<comment type="caution">
    <text evidence="2">The sequence shown here is derived from an EMBL/GenBank/DDBJ whole genome shotgun (WGS) entry which is preliminary data.</text>
</comment>
<keyword evidence="3" id="KW-1185">Reference proteome</keyword>
<dbReference type="InterPro" id="IPR002725">
    <property type="entry name" value="YgjP-like_metallopeptidase"/>
</dbReference>
<reference evidence="3" key="1">
    <citation type="journal article" date="2019" name="Int. J. Syst. Evol. Microbiol.">
        <title>The Global Catalogue of Microorganisms (GCM) 10K type strain sequencing project: providing services to taxonomists for standard genome sequencing and annotation.</title>
        <authorList>
            <consortium name="The Broad Institute Genomics Platform"/>
            <consortium name="The Broad Institute Genome Sequencing Center for Infectious Disease"/>
            <person name="Wu L."/>
            <person name="Ma J."/>
        </authorList>
    </citation>
    <scope>NUCLEOTIDE SEQUENCE [LARGE SCALE GENOMIC DNA]</scope>
    <source>
        <strain evidence="3">CCUG 55328</strain>
    </source>
</reference>
<dbReference type="InterPro" id="IPR053136">
    <property type="entry name" value="UTP_pyrophosphatase-like"/>
</dbReference>
<sequence>MGQHFLPGNPPVAITLRKTAQARRISLRISRLDGRVTLTCPLRVSDREALAFAHEKADWLRQNLMSHPGPARVEIGAQMPFEGRMLRIATGPGRLVRPEGDHLLVPGTPDRAAARIAGFLKQAARDRLAEASDHYAARLGRGYNRLSLRDTRSRWGSCTADGGLMYSWRLIMAPPEVLTYVAAHEVAHLAEMNHSDAFWSVVTRLYGDYRAPRRWLREKGSDLHRYHFGG</sequence>
<dbReference type="Pfam" id="PF01863">
    <property type="entry name" value="YgjP-like"/>
    <property type="match status" value="1"/>
</dbReference>
<dbReference type="CDD" id="cd07344">
    <property type="entry name" value="M48_yhfN_like"/>
    <property type="match status" value="1"/>
</dbReference>
<evidence type="ECO:0000313" key="2">
    <source>
        <dbReference type="EMBL" id="MFD1194826.1"/>
    </source>
</evidence>
<dbReference type="PANTHER" id="PTHR30399:SF1">
    <property type="entry name" value="UTP PYROPHOSPHATASE"/>
    <property type="match status" value="1"/>
</dbReference>
<name>A0ABW3TD98_9RHOB</name>